<reference evidence="5 6" key="1">
    <citation type="submission" date="2022-04" db="EMBL/GenBank/DDBJ databases">
        <title>Genome diversity in the genus Frankia.</title>
        <authorList>
            <person name="Carlos-Shanley C."/>
            <person name="Hahn D."/>
        </authorList>
    </citation>
    <scope>NUCLEOTIDE SEQUENCE [LARGE SCALE GENOMIC DNA]</scope>
    <source>
        <strain evidence="5 6">Ag45/Mut15</strain>
    </source>
</reference>
<dbReference type="InterPro" id="IPR018193">
    <property type="entry name" value="Glyc_kinase_flavodox-like_fold"/>
</dbReference>
<dbReference type="PANTHER" id="PTHR21599">
    <property type="entry name" value="GLYCERATE KINASE"/>
    <property type="match status" value="1"/>
</dbReference>
<evidence type="ECO:0000256" key="3">
    <source>
        <dbReference type="ARBA" id="ARBA00022777"/>
    </source>
</evidence>
<organism evidence="5 6">
    <name type="scientific">Frankia umida</name>
    <dbReference type="NCBI Taxonomy" id="573489"/>
    <lineage>
        <taxon>Bacteria</taxon>
        <taxon>Bacillati</taxon>
        <taxon>Actinomycetota</taxon>
        <taxon>Actinomycetes</taxon>
        <taxon>Frankiales</taxon>
        <taxon>Frankiaceae</taxon>
        <taxon>Frankia</taxon>
    </lineage>
</organism>
<keyword evidence="3 4" id="KW-0418">Kinase</keyword>
<name>A0ABT0JTS1_9ACTN</name>
<dbReference type="PIRSF" id="PIRSF006078">
    <property type="entry name" value="GlxK"/>
    <property type="match status" value="1"/>
</dbReference>
<evidence type="ECO:0000256" key="4">
    <source>
        <dbReference type="PIRNR" id="PIRNR006078"/>
    </source>
</evidence>
<keyword evidence="2 4" id="KW-0808">Transferase</keyword>
<dbReference type="EMBL" id="JALKFT010000003">
    <property type="protein sequence ID" value="MCK9874955.1"/>
    <property type="molecule type" value="Genomic_DNA"/>
</dbReference>
<gene>
    <name evidence="5" type="ORF">MXD59_04015</name>
</gene>
<dbReference type="SUPFAM" id="SSF110738">
    <property type="entry name" value="Glycerate kinase I"/>
    <property type="match status" value="1"/>
</dbReference>
<dbReference type="RefSeq" id="WP_248823491.1">
    <property type="nucleotide sequence ID" value="NZ_JALKFT010000003.1"/>
</dbReference>
<evidence type="ECO:0000256" key="2">
    <source>
        <dbReference type="ARBA" id="ARBA00022679"/>
    </source>
</evidence>
<comment type="caution">
    <text evidence="5">The sequence shown here is derived from an EMBL/GenBank/DDBJ whole genome shotgun (WGS) entry which is preliminary data.</text>
</comment>
<dbReference type="InterPro" id="IPR004381">
    <property type="entry name" value="Glycerate_kinase"/>
</dbReference>
<keyword evidence="6" id="KW-1185">Reference proteome</keyword>
<protein>
    <submittedName>
        <fullName evidence="5">Glycerate kinase</fullName>
    </submittedName>
</protein>
<evidence type="ECO:0000313" key="6">
    <source>
        <dbReference type="Proteomes" id="UP001201873"/>
    </source>
</evidence>
<dbReference type="Gene3D" id="3.40.50.10350">
    <property type="entry name" value="Glycerate kinase, domain 1"/>
    <property type="match status" value="1"/>
</dbReference>
<dbReference type="GO" id="GO:0016301">
    <property type="term" value="F:kinase activity"/>
    <property type="evidence" value="ECO:0007669"/>
    <property type="project" value="UniProtKB-KW"/>
</dbReference>
<proteinExistence type="inferred from homology"/>
<dbReference type="InterPro" id="IPR018197">
    <property type="entry name" value="Glycerate_kinase_RE-like"/>
</dbReference>
<sequence>MIDSGRGRSWRVVIAPDSFKGSASATEVAATLARGWHSRRPQDEIVTLPIADGGEGTLDVFAATVPGARRRPLRVTGPDGRGHDGEWLALPGDVAVVELAAVSGLPLMRTPDPLGAQTIGVGQALAAALREGARQILVTLGGSASTDGGTAALSVLGAGFTDAAGGVLPSGGGALVTLHQIDLARLVPPPAGGVRCLVDVDAPLLGDAGAAAVFGPQKGATAADVDRLAAGLTRLAGLLGGDPMAPGAGAAGGTAYGLAAAWGAQLVSGVQTIIEVAGLPGALDDADWVVTGEGRFDQTSLRGKVVGGVLALARRRGVPVLVAAGQVDAPRPEGVVGEAALAGLAGGVTAAMADPHRWLRAAGADLAARAEHGHDAGRRRRGI</sequence>
<evidence type="ECO:0000256" key="1">
    <source>
        <dbReference type="ARBA" id="ARBA00006284"/>
    </source>
</evidence>
<dbReference type="PANTHER" id="PTHR21599:SF0">
    <property type="entry name" value="GLYCERATE KINASE"/>
    <property type="match status" value="1"/>
</dbReference>
<comment type="similarity">
    <text evidence="1 4">Belongs to the glycerate kinase type-1 family.</text>
</comment>
<dbReference type="NCBIfam" id="TIGR00045">
    <property type="entry name" value="glycerate kinase"/>
    <property type="match status" value="1"/>
</dbReference>
<dbReference type="Gene3D" id="3.90.1510.10">
    <property type="entry name" value="Glycerate kinase, domain 2"/>
    <property type="match status" value="1"/>
</dbReference>
<dbReference type="Pfam" id="PF02595">
    <property type="entry name" value="Gly_kinase"/>
    <property type="match status" value="1"/>
</dbReference>
<accession>A0ABT0JTS1</accession>
<evidence type="ECO:0000313" key="5">
    <source>
        <dbReference type="EMBL" id="MCK9874955.1"/>
    </source>
</evidence>
<dbReference type="Proteomes" id="UP001201873">
    <property type="component" value="Unassembled WGS sequence"/>
</dbReference>
<dbReference type="InterPro" id="IPR036129">
    <property type="entry name" value="Glycerate_kinase_sf"/>
</dbReference>